<dbReference type="SUPFAM" id="SSF55874">
    <property type="entry name" value="ATPase domain of HSP90 chaperone/DNA topoisomerase II/histidine kinase"/>
    <property type="match status" value="1"/>
</dbReference>
<dbReference type="PANTHER" id="PTHR43304:SF1">
    <property type="entry name" value="PAC DOMAIN-CONTAINING PROTEIN"/>
    <property type="match status" value="1"/>
</dbReference>
<dbReference type="Gene3D" id="3.30.450.20">
    <property type="entry name" value="PAS domain"/>
    <property type="match status" value="2"/>
</dbReference>
<evidence type="ECO:0000313" key="8">
    <source>
        <dbReference type="EMBL" id="GAA4408494.1"/>
    </source>
</evidence>
<dbReference type="SUPFAM" id="SSF55785">
    <property type="entry name" value="PYP-like sensor domain (PAS domain)"/>
    <property type="match status" value="1"/>
</dbReference>
<keyword evidence="4" id="KW-0808">Transferase</keyword>
<dbReference type="InterPro" id="IPR052162">
    <property type="entry name" value="Sensor_kinase/Photoreceptor"/>
</dbReference>
<reference evidence="9" key="1">
    <citation type="journal article" date="2019" name="Int. J. Syst. Evol. Microbiol.">
        <title>The Global Catalogue of Microorganisms (GCM) 10K type strain sequencing project: providing services to taxonomists for standard genome sequencing and annotation.</title>
        <authorList>
            <consortium name="The Broad Institute Genomics Platform"/>
            <consortium name="The Broad Institute Genome Sequencing Center for Infectious Disease"/>
            <person name="Wu L."/>
            <person name="Ma J."/>
        </authorList>
    </citation>
    <scope>NUCLEOTIDE SEQUENCE [LARGE SCALE GENOMIC DNA]</scope>
    <source>
        <strain evidence="9">JCM 17925</strain>
    </source>
</reference>
<dbReference type="InterPro" id="IPR013656">
    <property type="entry name" value="PAS_4"/>
</dbReference>
<evidence type="ECO:0000256" key="6">
    <source>
        <dbReference type="SAM" id="Coils"/>
    </source>
</evidence>
<dbReference type="Gene3D" id="3.30.565.10">
    <property type="entry name" value="Histidine kinase-like ATPase, C-terminal domain"/>
    <property type="match status" value="1"/>
</dbReference>
<dbReference type="Proteomes" id="UP001500936">
    <property type="component" value="Unassembled WGS sequence"/>
</dbReference>
<evidence type="ECO:0000259" key="7">
    <source>
        <dbReference type="PROSITE" id="PS50109"/>
    </source>
</evidence>
<dbReference type="Pfam" id="PF00512">
    <property type="entry name" value="HisKA"/>
    <property type="match status" value="1"/>
</dbReference>
<evidence type="ECO:0000256" key="1">
    <source>
        <dbReference type="ARBA" id="ARBA00000085"/>
    </source>
</evidence>
<dbReference type="Pfam" id="PF08448">
    <property type="entry name" value="PAS_4"/>
    <property type="match status" value="1"/>
</dbReference>
<dbReference type="PROSITE" id="PS50109">
    <property type="entry name" value="HIS_KIN"/>
    <property type="match status" value="1"/>
</dbReference>
<dbReference type="EMBL" id="BAABHB010000005">
    <property type="protein sequence ID" value="GAA4408494.1"/>
    <property type="molecule type" value="Genomic_DNA"/>
</dbReference>
<dbReference type="SMART" id="SM00387">
    <property type="entry name" value="HATPase_c"/>
    <property type="match status" value="1"/>
</dbReference>
<keyword evidence="6" id="KW-0175">Coiled coil</keyword>
<feature type="domain" description="Histidine kinase" evidence="7">
    <location>
        <begin position="260"/>
        <end position="491"/>
    </location>
</feature>
<evidence type="ECO:0000256" key="4">
    <source>
        <dbReference type="ARBA" id="ARBA00022679"/>
    </source>
</evidence>
<name>A0ABP8KKL3_9BACT</name>
<evidence type="ECO:0000256" key="3">
    <source>
        <dbReference type="ARBA" id="ARBA00022553"/>
    </source>
</evidence>
<evidence type="ECO:0000313" key="9">
    <source>
        <dbReference type="Proteomes" id="UP001500936"/>
    </source>
</evidence>
<comment type="caution">
    <text evidence="8">The sequence shown here is derived from an EMBL/GenBank/DDBJ whole genome shotgun (WGS) entry which is preliminary data.</text>
</comment>
<dbReference type="CDD" id="cd00082">
    <property type="entry name" value="HisKA"/>
    <property type="match status" value="1"/>
</dbReference>
<dbReference type="InterPro" id="IPR005467">
    <property type="entry name" value="His_kinase_dom"/>
</dbReference>
<dbReference type="InterPro" id="IPR036890">
    <property type="entry name" value="HATPase_C_sf"/>
</dbReference>
<proteinExistence type="predicted"/>
<keyword evidence="3" id="KW-0597">Phosphoprotein</keyword>
<organism evidence="8 9">
    <name type="scientific">Nibrella viscosa</name>
    <dbReference type="NCBI Taxonomy" id="1084524"/>
    <lineage>
        <taxon>Bacteria</taxon>
        <taxon>Pseudomonadati</taxon>
        <taxon>Bacteroidota</taxon>
        <taxon>Cytophagia</taxon>
        <taxon>Cytophagales</taxon>
        <taxon>Spirosomataceae</taxon>
        <taxon>Nibrella</taxon>
    </lineage>
</organism>
<dbReference type="SMART" id="SM00388">
    <property type="entry name" value="HisKA"/>
    <property type="match status" value="1"/>
</dbReference>
<dbReference type="InterPro" id="IPR004358">
    <property type="entry name" value="Sig_transdc_His_kin-like_C"/>
</dbReference>
<dbReference type="SUPFAM" id="SSF47384">
    <property type="entry name" value="Homodimeric domain of signal transducing histidine kinase"/>
    <property type="match status" value="1"/>
</dbReference>
<sequence length="491" mass="55174">MFTIAAVSDEYLAAFELQRENLLGCSVFEVFFTDGRNDAVARHLRHSLTEVIQTKKVHPMADQSHQWPNAKTGELEWRVWRPVNKPVLNPGGELSAIIHSIEDITNSVQLVEATQANRYLQTIINGFKEPLQVLQPVFENGTIVDFRFKLTNQAYASYANSTPEQLQGKRVGDIFPGYFQTLSFTRPVETYLTGQPLTFEIHYDQDGLDLYNLMSTARLDDEVIIHFTDFTHLRQLQRQLERKIDELNRSNENLSRFAYVASHDLQEPLRKIQQFGDLLRQNYGQNLEQGLNYVQRMQQAAGRMSLLIQDLLTYSRISTSQVNAQPVALANVVSQAIDNLSVAIEESGAQIDVDDLPTVPGDALQLMQLVQNLLSNALKFRRKTHSGEAVIPQVKVRTKRLLRSEMPVPLPAARQAEAYQLIEVSDNGIGFDPRHAELIFGVFQRLHGKQEFSGTGIGLAIVEKVVANHGGVVTATGHPDQGATFSVYLPV</sequence>
<dbReference type="PANTHER" id="PTHR43304">
    <property type="entry name" value="PHYTOCHROME-LIKE PROTEIN CPH1"/>
    <property type="match status" value="1"/>
</dbReference>
<dbReference type="InterPro" id="IPR036097">
    <property type="entry name" value="HisK_dim/P_sf"/>
</dbReference>
<dbReference type="InterPro" id="IPR035965">
    <property type="entry name" value="PAS-like_dom_sf"/>
</dbReference>
<comment type="catalytic activity">
    <reaction evidence="1">
        <text>ATP + protein L-histidine = ADP + protein N-phospho-L-histidine.</text>
        <dbReference type="EC" id="2.7.13.3"/>
    </reaction>
</comment>
<dbReference type="InterPro" id="IPR003594">
    <property type="entry name" value="HATPase_dom"/>
</dbReference>
<dbReference type="EC" id="2.7.13.3" evidence="2"/>
<dbReference type="Gene3D" id="1.10.287.130">
    <property type="match status" value="1"/>
</dbReference>
<gene>
    <name evidence="8" type="ORF">GCM10023187_30430</name>
</gene>
<dbReference type="Pfam" id="PF02518">
    <property type="entry name" value="HATPase_c"/>
    <property type="match status" value="1"/>
</dbReference>
<evidence type="ECO:0000256" key="5">
    <source>
        <dbReference type="ARBA" id="ARBA00022777"/>
    </source>
</evidence>
<dbReference type="InterPro" id="IPR003661">
    <property type="entry name" value="HisK_dim/P_dom"/>
</dbReference>
<keyword evidence="5" id="KW-0418">Kinase</keyword>
<accession>A0ABP8KKL3</accession>
<evidence type="ECO:0000256" key="2">
    <source>
        <dbReference type="ARBA" id="ARBA00012438"/>
    </source>
</evidence>
<keyword evidence="9" id="KW-1185">Reference proteome</keyword>
<feature type="coiled-coil region" evidence="6">
    <location>
        <begin position="230"/>
        <end position="257"/>
    </location>
</feature>
<protein>
    <recommendedName>
        <fullName evidence="2">histidine kinase</fullName>
        <ecNumber evidence="2">2.7.13.3</ecNumber>
    </recommendedName>
</protein>
<dbReference type="PRINTS" id="PR00344">
    <property type="entry name" value="BCTRLSENSOR"/>
</dbReference>